<dbReference type="Gene3D" id="3.10.450.50">
    <property type="match status" value="1"/>
</dbReference>
<feature type="domain" description="SnoaL-like" evidence="1">
    <location>
        <begin position="19"/>
        <end position="134"/>
    </location>
</feature>
<dbReference type="PATRIC" id="fig|1526658.3.peg.4453"/>
<evidence type="ECO:0000313" key="3">
    <source>
        <dbReference type="Proteomes" id="UP000037822"/>
    </source>
</evidence>
<reference evidence="2 3" key="1">
    <citation type="submission" date="2015-07" db="EMBL/GenBank/DDBJ databases">
        <title>Whole genome sequencing of Bosea vaviloviae isolated from cave pool.</title>
        <authorList>
            <person name="Tan N.E.H."/>
            <person name="Lee Y.P."/>
            <person name="Gan H.M."/>
            <person name="Barton H."/>
            <person name="Savka M.A."/>
        </authorList>
    </citation>
    <scope>NUCLEOTIDE SEQUENCE [LARGE SCALE GENOMIC DNA]</scope>
    <source>
        <strain evidence="2 3">SD260</strain>
    </source>
</reference>
<proteinExistence type="predicted"/>
<dbReference type="EMBL" id="LGSZ01000047">
    <property type="protein sequence ID" value="KPH79945.1"/>
    <property type="molecule type" value="Genomic_DNA"/>
</dbReference>
<evidence type="ECO:0000313" key="2">
    <source>
        <dbReference type="EMBL" id="KPH79945.1"/>
    </source>
</evidence>
<name>A0A0N1N1E2_9HYPH</name>
<dbReference type="RefSeq" id="WP_054209947.1">
    <property type="nucleotide sequence ID" value="NZ_LGSZ01000047.1"/>
</dbReference>
<comment type="caution">
    <text evidence="2">The sequence shown here is derived from an EMBL/GenBank/DDBJ whole genome shotgun (WGS) entry which is preliminary data.</text>
</comment>
<dbReference type="OrthoDB" id="1551077at2"/>
<dbReference type="SUPFAM" id="SSF54427">
    <property type="entry name" value="NTF2-like"/>
    <property type="match status" value="1"/>
</dbReference>
<dbReference type="InterPro" id="IPR037401">
    <property type="entry name" value="SnoaL-like"/>
</dbReference>
<dbReference type="Pfam" id="PF13474">
    <property type="entry name" value="SnoaL_3"/>
    <property type="match status" value="1"/>
</dbReference>
<dbReference type="AlphaFoldDB" id="A0A0N1N1E2"/>
<gene>
    <name evidence="2" type="ORF">AE618_15405</name>
</gene>
<dbReference type="Proteomes" id="UP000037822">
    <property type="component" value="Unassembled WGS sequence"/>
</dbReference>
<sequence length="155" mass="17277">MDGSSKHAAAETFPAAYNALRAALAHVANGDVGPIKALYSHADDATSMYGWGGYEKGWEAISRRWDWAGQQFKGGTVRHENVTTVVANELAYTTDIETFDVTLPDMDRPTQWTNRVTHVFRFEEGGWRLLHRHANRLEGQYEPAQRLAGTAKPTS</sequence>
<organism evidence="2 3">
    <name type="scientific">Bosea vaviloviae</name>
    <dbReference type="NCBI Taxonomy" id="1526658"/>
    <lineage>
        <taxon>Bacteria</taxon>
        <taxon>Pseudomonadati</taxon>
        <taxon>Pseudomonadota</taxon>
        <taxon>Alphaproteobacteria</taxon>
        <taxon>Hyphomicrobiales</taxon>
        <taxon>Boseaceae</taxon>
        <taxon>Bosea</taxon>
    </lineage>
</organism>
<evidence type="ECO:0000259" key="1">
    <source>
        <dbReference type="Pfam" id="PF13474"/>
    </source>
</evidence>
<dbReference type="InterPro" id="IPR032710">
    <property type="entry name" value="NTF2-like_dom_sf"/>
</dbReference>
<protein>
    <recommendedName>
        <fullName evidence="1">SnoaL-like domain-containing protein</fullName>
    </recommendedName>
</protein>
<accession>A0A0N1N1E2</accession>
<keyword evidence="3" id="KW-1185">Reference proteome</keyword>